<dbReference type="Proteomes" id="UP000663868">
    <property type="component" value="Unassembled WGS sequence"/>
</dbReference>
<protein>
    <recommendedName>
        <fullName evidence="6">Kinesin light chain</fullName>
    </recommendedName>
</protein>
<organism evidence="4 5">
    <name type="scientific">Adineta steineri</name>
    <dbReference type="NCBI Taxonomy" id="433720"/>
    <lineage>
        <taxon>Eukaryota</taxon>
        <taxon>Metazoa</taxon>
        <taxon>Spiralia</taxon>
        <taxon>Gnathifera</taxon>
        <taxon>Rotifera</taxon>
        <taxon>Eurotatoria</taxon>
        <taxon>Bdelloidea</taxon>
        <taxon>Adinetida</taxon>
        <taxon>Adinetidae</taxon>
        <taxon>Adineta</taxon>
    </lineage>
</organism>
<gene>
    <name evidence="4" type="ORF">KXQ929_LOCUS15776</name>
</gene>
<evidence type="ECO:0008006" key="6">
    <source>
        <dbReference type="Google" id="ProtNLM"/>
    </source>
</evidence>
<dbReference type="Gene3D" id="1.25.40.10">
    <property type="entry name" value="Tetratricopeptide repeat domain"/>
    <property type="match status" value="1"/>
</dbReference>
<dbReference type="SUPFAM" id="SSF48452">
    <property type="entry name" value="TPR-like"/>
    <property type="match status" value="1"/>
</dbReference>
<keyword evidence="2 3" id="KW-0802">TPR repeat</keyword>
<dbReference type="InterPro" id="IPR019734">
    <property type="entry name" value="TPR_rpt"/>
</dbReference>
<dbReference type="InterPro" id="IPR011990">
    <property type="entry name" value="TPR-like_helical_dom_sf"/>
</dbReference>
<comment type="caution">
    <text evidence="4">The sequence shown here is derived from an EMBL/GenBank/DDBJ whole genome shotgun (WGS) entry which is preliminary data.</text>
</comment>
<dbReference type="AlphaFoldDB" id="A0A819A523"/>
<feature type="repeat" description="TPR" evidence="3">
    <location>
        <begin position="260"/>
        <end position="293"/>
    </location>
</feature>
<dbReference type="PANTHER" id="PTHR45641:SF19">
    <property type="entry name" value="NEPHROCYSTIN-3"/>
    <property type="match status" value="1"/>
</dbReference>
<evidence type="ECO:0000256" key="2">
    <source>
        <dbReference type="ARBA" id="ARBA00022803"/>
    </source>
</evidence>
<dbReference type="PANTHER" id="PTHR45641">
    <property type="entry name" value="TETRATRICOPEPTIDE REPEAT PROTEIN (AFU_ORTHOLOGUE AFUA_6G03870)"/>
    <property type="match status" value="1"/>
</dbReference>
<dbReference type="PROSITE" id="PS50005">
    <property type="entry name" value="TPR"/>
    <property type="match status" value="2"/>
</dbReference>
<dbReference type="SMART" id="SM00028">
    <property type="entry name" value="TPR"/>
    <property type="match status" value="4"/>
</dbReference>
<evidence type="ECO:0000256" key="1">
    <source>
        <dbReference type="ARBA" id="ARBA00022737"/>
    </source>
</evidence>
<feature type="repeat" description="TPR" evidence="3">
    <location>
        <begin position="134"/>
        <end position="167"/>
    </location>
</feature>
<keyword evidence="1" id="KW-0677">Repeat</keyword>
<evidence type="ECO:0000313" key="4">
    <source>
        <dbReference type="EMBL" id="CAF3778325.1"/>
    </source>
</evidence>
<evidence type="ECO:0000313" key="5">
    <source>
        <dbReference type="Proteomes" id="UP000663868"/>
    </source>
</evidence>
<name>A0A819A523_9BILA</name>
<evidence type="ECO:0000256" key="3">
    <source>
        <dbReference type="PROSITE-ProRule" id="PRU00339"/>
    </source>
</evidence>
<proteinExistence type="predicted"/>
<reference evidence="4" key="1">
    <citation type="submission" date="2021-02" db="EMBL/GenBank/DDBJ databases">
        <authorList>
            <person name="Nowell W R."/>
        </authorList>
    </citation>
    <scope>NUCLEOTIDE SEQUENCE</scope>
</reference>
<dbReference type="EMBL" id="CAJOBB010000928">
    <property type="protein sequence ID" value="CAF3778325.1"/>
    <property type="molecule type" value="Genomic_DNA"/>
</dbReference>
<sequence>MKLWILSLIINQIKQFNALRTEDIGFLCYFHFYIVDSSKELEKEFFKFKKQYSESTIEFYRIFKTTSEQTKNRQYNIGSLILTNEYYQQLVIMINATNQGLDFASEYVEYQKAKMTDSDIMLMSGHSIIETEICCIYYNMGRIYRLKGEYGRALEYLDQAYTTHSKAGPARLVNAAKAMNAMGTFRKEQDNIPQAIGSFESALKTYGKTLQASHPDVVGVLINFRNIYCEQKEFTVALSCFNRARRIYDRNLPSNHPNITILLNNIGNLYQQQSQLDLALNAYQRALAIYENILPPNHPDIVRNQHNISKIYIMLGDQKNRNFQLKQATQCDLDIKNPFPEPMRTIRSLSDTMDMSNISDSNMKFIEMINF</sequence>
<dbReference type="Pfam" id="PF13424">
    <property type="entry name" value="TPR_12"/>
    <property type="match status" value="2"/>
</dbReference>
<accession>A0A819A523</accession>